<dbReference type="RefSeq" id="WP_252759958.1">
    <property type="nucleotide sequence ID" value="NZ_JAMXLY010000004.1"/>
</dbReference>
<comment type="caution">
    <text evidence="2">The sequence shown here is derived from an EMBL/GenBank/DDBJ whole genome shotgun (WGS) entry which is preliminary data.</text>
</comment>
<protein>
    <submittedName>
        <fullName evidence="2">ABC transporter substrate-binding protein</fullName>
    </submittedName>
</protein>
<sequence length="298" mass="33905">MKKIISVLAVGIFFILVSCGNSYNENRRLSRAEKARLDSIDQAAFKVGVMPTLDCLPVYVAYEDSLFKTCGVRVHLKYFTAQMDCDTALINRRVQISISDLIRAERLRKRGVALSYPIATNTYWQLVTNRLARIRELHQLSDKMIACTRFSATDLLADIAIKRGHPRYNVYKIQINDVKIRLEMLINNEMDAMLLTEPQATKARLLGSPVLLDSRDMGFHLGVFAFREADLPERSQQLSAFLKAYDQAVDSINKHGLQFYGSLITKYCGSDPQTIKALPSLVFTHAQSPRRRDIERAR</sequence>
<dbReference type="EMBL" id="JAMXLY010000004">
    <property type="protein sequence ID" value="MCO6024595.1"/>
    <property type="molecule type" value="Genomic_DNA"/>
</dbReference>
<evidence type="ECO:0000313" key="3">
    <source>
        <dbReference type="Proteomes" id="UP001204015"/>
    </source>
</evidence>
<dbReference type="InterPro" id="IPR015168">
    <property type="entry name" value="SsuA/THI5"/>
</dbReference>
<feature type="domain" description="SsuA/THI5-like" evidence="1">
    <location>
        <begin position="55"/>
        <end position="254"/>
    </location>
</feature>
<dbReference type="Gene3D" id="3.40.190.10">
    <property type="entry name" value="Periplasmic binding protein-like II"/>
    <property type="match status" value="2"/>
</dbReference>
<dbReference type="PANTHER" id="PTHR30024">
    <property type="entry name" value="ALIPHATIC SULFONATES-BINDING PROTEIN-RELATED"/>
    <property type="match status" value="1"/>
</dbReference>
<dbReference type="SUPFAM" id="SSF53850">
    <property type="entry name" value="Periplasmic binding protein-like II"/>
    <property type="match status" value="1"/>
</dbReference>
<dbReference type="Pfam" id="PF09084">
    <property type="entry name" value="NMT1"/>
    <property type="match status" value="1"/>
</dbReference>
<accession>A0ABT1BUY5</accession>
<organism evidence="2 3">
    <name type="scientific">Segatella cerevisiae</name>
    <dbReference type="NCBI Taxonomy" id="2053716"/>
    <lineage>
        <taxon>Bacteria</taxon>
        <taxon>Pseudomonadati</taxon>
        <taxon>Bacteroidota</taxon>
        <taxon>Bacteroidia</taxon>
        <taxon>Bacteroidales</taxon>
        <taxon>Prevotellaceae</taxon>
        <taxon>Segatella</taxon>
    </lineage>
</organism>
<evidence type="ECO:0000259" key="1">
    <source>
        <dbReference type="Pfam" id="PF09084"/>
    </source>
</evidence>
<keyword evidence="3" id="KW-1185">Reference proteome</keyword>
<reference evidence="2 3" key="1">
    <citation type="submission" date="2022-06" db="EMBL/GenBank/DDBJ databases">
        <title>A taxonomic note on the genus Prevotella: Description of four novel genera and emended description of the genera Hallella and Xylanibacter.</title>
        <authorList>
            <person name="Hitch T.C.A."/>
        </authorList>
    </citation>
    <scope>NUCLEOTIDE SEQUENCE [LARGE SCALE GENOMIC DNA]</scope>
    <source>
        <strain evidence="2 3">DSM 100619</strain>
    </source>
</reference>
<gene>
    <name evidence="2" type="ORF">NG821_01845</name>
</gene>
<evidence type="ECO:0000313" key="2">
    <source>
        <dbReference type="EMBL" id="MCO6024595.1"/>
    </source>
</evidence>
<name>A0ABT1BUY5_9BACT</name>
<dbReference type="PROSITE" id="PS51257">
    <property type="entry name" value="PROKAR_LIPOPROTEIN"/>
    <property type="match status" value="1"/>
</dbReference>
<proteinExistence type="predicted"/>
<dbReference type="Proteomes" id="UP001204015">
    <property type="component" value="Unassembled WGS sequence"/>
</dbReference>